<proteinExistence type="predicted"/>
<reference evidence="2" key="1">
    <citation type="submission" date="2018-05" db="EMBL/GenBank/DDBJ databases">
        <title>Genome Sequencing of selected type strains of the family Eggerthellaceae.</title>
        <authorList>
            <person name="Danylec N."/>
            <person name="Stoll D.A."/>
            <person name="Doetsch A."/>
            <person name="Huch M."/>
        </authorList>
    </citation>
    <scope>NUCLEOTIDE SEQUENCE [LARGE SCALE GENOMIC DNA]</scope>
    <source>
        <strain evidence="2">DSM 17537</strain>
    </source>
</reference>
<dbReference type="CDD" id="cd04645">
    <property type="entry name" value="LbH_gamma_CA_like"/>
    <property type="match status" value="1"/>
</dbReference>
<dbReference type="EMBL" id="QICB01000005">
    <property type="protein sequence ID" value="RNL19439.1"/>
    <property type="molecule type" value="Genomic_DNA"/>
</dbReference>
<dbReference type="Proteomes" id="UP000267368">
    <property type="component" value="Unassembled WGS sequence"/>
</dbReference>
<dbReference type="SUPFAM" id="SSF51161">
    <property type="entry name" value="Trimeric LpxA-like enzymes"/>
    <property type="match status" value="1"/>
</dbReference>
<dbReference type="AlphaFoldDB" id="A0A3N0AEM7"/>
<dbReference type="InterPro" id="IPR001451">
    <property type="entry name" value="Hexapep"/>
</dbReference>
<dbReference type="PANTHER" id="PTHR13061">
    <property type="entry name" value="DYNACTIN SUBUNIT P25"/>
    <property type="match status" value="1"/>
</dbReference>
<keyword evidence="2" id="KW-1185">Reference proteome</keyword>
<dbReference type="Gene3D" id="2.160.10.10">
    <property type="entry name" value="Hexapeptide repeat proteins"/>
    <property type="match status" value="1"/>
</dbReference>
<organism evidence="1 2">
    <name type="scientific">Slackia faecicanis</name>
    <dbReference type="NCBI Taxonomy" id="255723"/>
    <lineage>
        <taxon>Bacteria</taxon>
        <taxon>Bacillati</taxon>
        <taxon>Actinomycetota</taxon>
        <taxon>Coriobacteriia</taxon>
        <taxon>Eggerthellales</taxon>
        <taxon>Eggerthellaceae</taxon>
        <taxon>Slackia</taxon>
    </lineage>
</organism>
<name>A0A3N0AEM7_9ACTN</name>
<dbReference type="InterPro" id="IPR050484">
    <property type="entry name" value="Transf_Hexapept/Carb_Anhydrase"/>
</dbReference>
<sequence length="191" mass="20175">MAEGRAHGSSTEIDYHRVKADPTARISPSCSLVGDVTLGKKVAVMAGSCLRGDDAPIVVEDECNIQEGVVIQEDYGKLAAIGRHTTVGHRAMLHGCVIGENCLIGMSCTIMNGAKIGKNSVVAAGALVTEGKESPDGVLIVGVPAKVRRELTEEEIADMCTFPGDDYLKQTEAMLKDGVLFNPAPDFDFQA</sequence>
<evidence type="ECO:0000313" key="2">
    <source>
        <dbReference type="Proteomes" id="UP000267368"/>
    </source>
</evidence>
<evidence type="ECO:0000313" key="1">
    <source>
        <dbReference type="EMBL" id="RNL19439.1"/>
    </source>
</evidence>
<protein>
    <submittedName>
        <fullName evidence="1">Gamma carbonic anhydrase family protein</fullName>
    </submittedName>
</protein>
<dbReference type="Pfam" id="PF00132">
    <property type="entry name" value="Hexapep"/>
    <property type="match status" value="1"/>
</dbReference>
<dbReference type="PANTHER" id="PTHR13061:SF29">
    <property type="entry name" value="GAMMA CARBONIC ANHYDRASE-LIKE 1, MITOCHONDRIAL-RELATED"/>
    <property type="match status" value="1"/>
</dbReference>
<dbReference type="InterPro" id="IPR011004">
    <property type="entry name" value="Trimer_LpxA-like_sf"/>
</dbReference>
<accession>A0A3N0AEM7</accession>
<comment type="caution">
    <text evidence="1">The sequence shown here is derived from an EMBL/GenBank/DDBJ whole genome shotgun (WGS) entry which is preliminary data.</text>
</comment>
<gene>
    <name evidence="1" type="ORF">DMP07_06995</name>
</gene>
<dbReference type="OrthoDB" id="9803036at2"/>
<dbReference type="InterPro" id="IPR047324">
    <property type="entry name" value="LbH_gamma_CA-like"/>
</dbReference>
<dbReference type="RefSeq" id="WP_123198432.1">
    <property type="nucleotide sequence ID" value="NZ_QICB01000005.1"/>
</dbReference>